<feature type="transmembrane region" description="Helical" evidence="6">
    <location>
        <begin position="335"/>
        <end position="357"/>
    </location>
</feature>
<dbReference type="InterPro" id="IPR036259">
    <property type="entry name" value="MFS_trans_sf"/>
</dbReference>
<gene>
    <name evidence="8" type="ordered locus">Amet_1009</name>
</gene>
<dbReference type="SUPFAM" id="SSF103473">
    <property type="entry name" value="MFS general substrate transporter"/>
    <property type="match status" value="1"/>
</dbReference>
<keyword evidence="2" id="KW-0813">Transport</keyword>
<reference evidence="9" key="1">
    <citation type="journal article" date="2016" name="Genome Announc.">
        <title>Complete genome sequence of Alkaliphilus metalliredigens strain QYMF, an alkaliphilic and metal-reducing bacterium isolated from borax-contaminated leachate ponds.</title>
        <authorList>
            <person name="Hwang C."/>
            <person name="Copeland A."/>
            <person name="Lucas S."/>
            <person name="Lapidus A."/>
            <person name="Barry K."/>
            <person name="Detter J.C."/>
            <person name="Glavina Del Rio T."/>
            <person name="Hammon N."/>
            <person name="Israni S."/>
            <person name="Dalin E."/>
            <person name="Tice H."/>
            <person name="Pitluck S."/>
            <person name="Chertkov O."/>
            <person name="Brettin T."/>
            <person name="Bruce D."/>
            <person name="Han C."/>
            <person name="Schmutz J."/>
            <person name="Larimer F."/>
            <person name="Land M.L."/>
            <person name="Hauser L."/>
            <person name="Kyrpides N."/>
            <person name="Mikhailova N."/>
            <person name="Ye Q."/>
            <person name="Zhou J."/>
            <person name="Richardson P."/>
            <person name="Fields M.W."/>
        </authorList>
    </citation>
    <scope>NUCLEOTIDE SEQUENCE [LARGE SCALE GENOMIC DNA]</scope>
    <source>
        <strain evidence="9">QYMF</strain>
    </source>
</reference>
<protein>
    <submittedName>
        <fullName evidence="8">Major facilitator superfamily MFS_1</fullName>
    </submittedName>
</protein>
<dbReference type="RefSeq" id="WP_012062268.1">
    <property type="nucleotide sequence ID" value="NC_009633.1"/>
</dbReference>
<dbReference type="Gene3D" id="1.20.1250.20">
    <property type="entry name" value="MFS general substrate transporter like domains"/>
    <property type="match status" value="2"/>
</dbReference>
<dbReference type="EMBL" id="CP000724">
    <property type="protein sequence ID" value="ABR47226.1"/>
    <property type="molecule type" value="Genomic_DNA"/>
</dbReference>
<feature type="transmembrane region" description="Helical" evidence="6">
    <location>
        <begin position="89"/>
        <end position="107"/>
    </location>
</feature>
<feature type="transmembrane region" description="Helical" evidence="6">
    <location>
        <begin position="310"/>
        <end position="329"/>
    </location>
</feature>
<keyword evidence="3 6" id="KW-0812">Transmembrane</keyword>
<dbReference type="InterPro" id="IPR011701">
    <property type="entry name" value="MFS"/>
</dbReference>
<dbReference type="eggNOG" id="COG2271">
    <property type="taxonomic scope" value="Bacteria"/>
</dbReference>
<keyword evidence="4 6" id="KW-1133">Transmembrane helix</keyword>
<dbReference type="PANTHER" id="PTHR11360:SF308">
    <property type="entry name" value="BLL3089 PROTEIN"/>
    <property type="match status" value="1"/>
</dbReference>
<keyword evidence="5 6" id="KW-0472">Membrane</keyword>
<dbReference type="HOGENOM" id="CLU_001265_59_9_9"/>
<dbReference type="PROSITE" id="PS50850">
    <property type="entry name" value="MFS"/>
    <property type="match status" value="1"/>
</dbReference>
<evidence type="ECO:0000313" key="9">
    <source>
        <dbReference type="Proteomes" id="UP000001572"/>
    </source>
</evidence>
<feature type="transmembrane region" description="Helical" evidence="6">
    <location>
        <begin position="12"/>
        <end position="32"/>
    </location>
</feature>
<sequence length="435" mass="48098">MSKKALTQSKPVSSSGFYGWVIVGIAALGLFFSGPGQTYSVSIFINSYVEDFGWSRSQVSSYYSMATLLAGLLLPLIGRAIDAAGHRRLITIISTLLGMTCLWMSFINQPMMLFIGFIMLRLFGQGSMTLIPSTLVPQWFVRHRGKALSLMAIGGVVGSGLLPPLNNWLITYMGAGFAWRVWAVLLIGVMAPLGWHFVRNQPEDMGEVPDGNKQLEDENSDLRYVTRISTSEISWTLKEAMKTRAFWFMLFCMVVPSMINTGITFHMVSIMETKGFSSSFAAWILSIVAMTQFPLTFVAGYVVDKVKIRYVKGVNFVVFLGAMAMLLYSQSNYSLVIYAVVHGIFVAFDSVSTGVLWPNYFGKKNLGSIRGFAMTAMVIGSALGPLPFGYAYDLFNGYWEILLLMMTFPILASVAALLSPAPKYKEENAKIDSNI</sequence>
<dbReference type="GO" id="GO:0022857">
    <property type="term" value="F:transmembrane transporter activity"/>
    <property type="evidence" value="ECO:0007669"/>
    <property type="project" value="InterPro"/>
</dbReference>
<dbReference type="KEGG" id="amt:Amet_1009"/>
<name>A6TM08_ALKMQ</name>
<feature type="transmembrane region" description="Helical" evidence="6">
    <location>
        <begin position="60"/>
        <end position="77"/>
    </location>
</feature>
<feature type="domain" description="Major facilitator superfamily (MFS) profile" evidence="7">
    <location>
        <begin position="22"/>
        <end position="424"/>
    </location>
</feature>
<proteinExistence type="predicted"/>
<feature type="transmembrane region" description="Helical" evidence="6">
    <location>
        <begin position="147"/>
        <end position="165"/>
    </location>
</feature>
<dbReference type="Pfam" id="PF07690">
    <property type="entry name" value="MFS_1"/>
    <property type="match status" value="1"/>
</dbReference>
<dbReference type="STRING" id="293826.Amet_1009"/>
<evidence type="ECO:0000256" key="6">
    <source>
        <dbReference type="SAM" id="Phobius"/>
    </source>
</evidence>
<dbReference type="InterPro" id="IPR020846">
    <property type="entry name" value="MFS_dom"/>
</dbReference>
<dbReference type="AlphaFoldDB" id="A6TM08"/>
<organism evidence="8 9">
    <name type="scientific">Alkaliphilus metalliredigens (strain QYMF)</name>
    <dbReference type="NCBI Taxonomy" id="293826"/>
    <lineage>
        <taxon>Bacteria</taxon>
        <taxon>Bacillati</taxon>
        <taxon>Bacillota</taxon>
        <taxon>Clostridia</taxon>
        <taxon>Peptostreptococcales</taxon>
        <taxon>Natronincolaceae</taxon>
        <taxon>Alkaliphilus</taxon>
    </lineage>
</organism>
<dbReference type="OrthoDB" id="182417at2"/>
<evidence type="ECO:0000256" key="5">
    <source>
        <dbReference type="ARBA" id="ARBA00023136"/>
    </source>
</evidence>
<feature type="transmembrane region" description="Helical" evidence="6">
    <location>
        <begin position="369"/>
        <end position="392"/>
    </location>
</feature>
<dbReference type="GO" id="GO:0005886">
    <property type="term" value="C:plasma membrane"/>
    <property type="evidence" value="ECO:0007669"/>
    <property type="project" value="UniProtKB-SubCell"/>
</dbReference>
<accession>A6TM08</accession>
<dbReference type="Proteomes" id="UP000001572">
    <property type="component" value="Chromosome"/>
</dbReference>
<evidence type="ECO:0000259" key="7">
    <source>
        <dbReference type="PROSITE" id="PS50850"/>
    </source>
</evidence>
<feature type="transmembrane region" description="Helical" evidence="6">
    <location>
        <begin position="245"/>
        <end position="268"/>
    </location>
</feature>
<comment type="subcellular location">
    <subcellularLocation>
        <location evidence="1">Cell membrane</location>
        <topology evidence="1">Multi-pass membrane protein</topology>
    </subcellularLocation>
</comment>
<evidence type="ECO:0000256" key="1">
    <source>
        <dbReference type="ARBA" id="ARBA00004651"/>
    </source>
</evidence>
<dbReference type="InterPro" id="IPR050327">
    <property type="entry name" value="Proton-linked_MCT"/>
</dbReference>
<evidence type="ECO:0000256" key="4">
    <source>
        <dbReference type="ARBA" id="ARBA00022989"/>
    </source>
</evidence>
<feature type="transmembrane region" description="Helical" evidence="6">
    <location>
        <begin position="280"/>
        <end position="303"/>
    </location>
</feature>
<keyword evidence="9" id="KW-1185">Reference proteome</keyword>
<evidence type="ECO:0000256" key="3">
    <source>
        <dbReference type="ARBA" id="ARBA00022692"/>
    </source>
</evidence>
<feature type="transmembrane region" description="Helical" evidence="6">
    <location>
        <begin position="177"/>
        <end position="198"/>
    </location>
</feature>
<evidence type="ECO:0000256" key="2">
    <source>
        <dbReference type="ARBA" id="ARBA00022448"/>
    </source>
</evidence>
<feature type="transmembrane region" description="Helical" evidence="6">
    <location>
        <begin position="398"/>
        <end position="418"/>
    </location>
</feature>
<evidence type="ECO:0000313" key="8">
    <source>
        <dbReference type="EMBL" id="ABR47226.1"/>
    </source>
</evidence>
<feature type="transmembrane region" description="Helical" evidence="6">
    <location>
        <begin position="113"/>
        <end position="135"/>
    </location>
</feature>
<dbReference type="PANTHER" id="PTHR11360">
    <property type="entry name" value="MONOCARBOXYLATE TRANSPORTER"/>
    <property type="match status" value="1"/>
</dbReference>